<evidence type="ECO:0000313" key="4">
    <source>
        <dbReference type="EMBL" id="QKX60218.1"/>
    </source>
</evidence>
<keyword evidence="2" id="KW-1133">Transmembrane helix</keyword>
<dbReference type="PANTHER" id="PTHR48081">
    <property type="entry name" value="AB HYDROLASE SUPERFAMILY PROTEIN C4A8.06C"/>
    <property type="match status" value="1"/>
</dbReference>
<keyword evidence="5" id="KW-1185">Reference proteome</keyword>
<name>A0A7H8R2I3_TALRU</name>
<dbReference type="GeneID" id="55994854"/>
<dbReference type="RefSeq" id="XP_035346395.1">
    <property type="nucleotide sequence ID" value="XM_035490502.1"/>
</dbReference>
<gene>
    <name evidence="4" type="ORF">TRUGW13939_07361</name>
</gene>
<keyword evidence="2" id="KW-0812">Transmembrane</keyword>
<feature type="transmembrane region" description="Helical" evidence="2">
    <location>
        <begin position="98"/>
        <end position="117"/>
    </location>
</feature>
<dbReference type="InterPro" id="IPR029058">
    <property type="entry name" value="AB_hydrolase_fold"/>
</dbReference>
<protein>
    <recommendedName>
        <fullName evidence="3">Alpha/beta hydrolase fold-3 domain-containing protein</fullName>
    </recommendedName>
</protein>
<dbReference type="AlphaFoldDB" id="A0A7H8R2I3"/>
<feature type="transmembrane region" description="Helical" evidence="2">
    <location>
        <begin position="64"/>
        <end position="86"/>
    </location>
</feature>
<evidence type="ECO:0000256" key="2">
    <source>
        <dbReference type="SAM" id="Phobius"/>
    </source>
</evidence>
<dbReference type="PANTHER" id="PTHR48081:SF31">
    <property type="entry name" value="STERYL ACETYL HYDROLASE MUG81-RELATED"/>
    <property type="match status" value="1"/>
</dbReference>
<organism evidence="4 5">
    <name type="scientific">Talaromyces rugulosus</name>
    <name type="common">Penicillium rugulosum</name>
    <dbReference type="NCBI Taxonomy" id="121627"/>
    <lineage>
        <taxon>Eukaryota</taxon>
        <taxon>Fungi</taxon>
        <taxon>Dikarya</taxon>
        <taxon>Ascomycota</taxon>
        <taxon>Pezizomycotina</taxon>
        <taxon>Eurotiomycetes</taxon>
        <taxon>Eurotiomycetidae</taxon>
        <taxon>Eurotiales</taxon>
        <taxon>Trichocomaceae</taxon>
        <taxon>Talaromyces</taxon>
        <taxon>Talaromyces sect. Islandici</taxon>
    </lineage>
</organism>
<keyword evidence="1" id="KW-0378">Hydrolase</keyword>
<accession>A0A7H8R2I3</accession>
<dbReference type="InterPro" id="IPR050300">
    <property type="entry name" value="GDXG_lipolytic_enzyme"/>
</dbReference>
<dbReference type="SUPFAM" id="SSF53474">
    <property type="entry name" value="alpha/beta-Hydrolases"/>
    <property type="match status" value="1"/>
</dbReference>
<evidence type="ECO:0000313" key="5">
    <source>
        <dbReference type="Proteomes" id="UP000509510"/>
    </source>
</evidence>
<evidence type="ECO:0000256" key="1">
    <source>
        <dbReference type="ARBA" id="ARBA00022801"/>
    </source>
</evidence>
<feature type="transmembrane region" description="Helical" evidence="2">
    <location>
        <begin position="32"/>
        <end position="52"/>
    </location>
</feature>
<dbReference type="InterPro" id="IPR013094">
    <property type="entry name" value="AB_hydrolase_3"/>
</dbReference>
<feature type="domain" description="Alpha/beta hydrolase fold-3" evidence="3">
    <location>
        <begin position="246"/>
        <end position="440"/>
    </location>
</feature>
<dbReference type="EMBL" id="CP055901">
    <property type="protein sequence ID" value="QKX60218.1"/>
    <property type="molecule type" value="Genomic_DNA"/>
</dbReference>
<dbReference type="GO" id="GO:0016787">
    <property type="term" value="F:hydrolase activity"/>
    <property type="evidence" value="ECO:0007669"/>
    <property type="project" value="UniProtKB-KW"/>
</dbReference>
<proteinExistence type="predicted"/>
<dbReference type="KEGG" id="trg:TRUGW13939_07361"/>
<reference evidence="5" key="1">
    <citation type="submission" date="2020-06" db="EMBL/GenBank/DDBJ databases">
        <title>A chromosome-scale genome assembly of Talaromyces rugulosus W13939.</title>
        <authorList>
            <person name="Wang B."/>
            <person name="Guo L."/>
            <person name="Ye K."/>
            <person name="Wang L."/>
        </authorList>
    </citation>
    <scope>NUCLEOTIDE SEQUENCE [LARGE SCALE GENOMIC DNA]</scope>
    <source>
        <strain evidence="5">W13939</strain>
    </source>
</reference>
<dbReference type="OrthoDB" id="4223053at2759"/>
<dbReference type="Pfam" id="PF07859">
    <property type="entry name" value="Abhydrolase_3"/>
    <property type="match status" value="1"/>
</dbReference>
<dbReference type="Gene3D" id="3.40.50.1820">
    <property type="entry name" value="alpha/beta hydrolase"/>
    <property type="match status" value="1"/>
</dbReference>
<dbReference type="Proteomes" id="UP000509510">
    <property type="component" value="Chromosome IV"/>
</dbReference>
<keyword evidence="2" id="KW-0472">Membrane</keyword>
<sequence length="459" mass="52224">MAPNYAYQPIITSEEGFPTARKRRAIYLRPFLLFWLNSLFAEVIFLAVGVFIMTGTRDLIYKALWTLVFCPLGMGGAMGGVINYFIVDHYYGKKAAHFTGILSLLMLGTCNYLCYSLDRHFGWFRKTSTIQEREKVQAMNHTLSIWERIDAWLGWLSVGAELVYAAISGFFRGPSGTDSYQHHLIQAAVKKITRRFTPLQLQYIFKSYDQLYLDYCRSAQIEPRFVANERGLKGFWIGCPTAKYVVINFHGGGFAMDATKSYLDFWPSVARALSDEDITTDWFNITYTLTPHATYPTQFCEAVEALRYVIEDLGRSASEVVLVGDSAGANLCLALLSHLSHPSPAAPQLKITEPLKAIVLMSPWLSFRNDWSSMKINEDKDIDAREVTERWSQDYLNGVSTDNYTEALRAPETWWEGALVKQSLVLARSDEVLLDPIKAWVRKFSVYHPPNLRSTIRPS</sequence>
<evidence type="ECO:0000259" key="3">
    <source>
        <dbReference type="Pfam" id="PF07859"/>
    </source>
</evidence>